<dbReference type="EMBL" id="LK052888">
    <property type="protein sequence ID" value="CDR39657.1"/>
    <property type="molecule type" value="Genomic_DNA"/>
</dbReference>
<organism evidence="2">
    <name type="scientific">Cyberlindnera fabianii</name>
    <name type="common">Yeast</name>
    <name type="synonym">Hansenula fabianii</name>
    <dbReference type="NCBI Taxonomy" id="36022"/>
    <lineage>
        <taxon>Eukaryota</taxon>
        <taxon>Fungi</taxon>
        <taxon>Dikarya</taxon>
        <taxon>Ascomycota</taxon>
        <taxon>Saccharomycotina</taxon>
        <taxon>Saccharomycetes</taxon>
        <taxon>Phaffomycetales</taxon>
        <taxon>Phaffomycetaceae</taxon>
        <taxon>Cyberlindnera</taxon>
    </lineage>
</organism>
<evidence type="ECO:0000256" key="1">
    <source>
        <dbReference type="SAM" id="SignalP"/>
    </source>
</evidence>
<dbReference type="AlphaFoldDB" id="A0A061AY47"/>
<proteinExistence type="predicted"/>
<gene>
    <name evidence="2" type="ORF">CYFA0S_03e05809g</name>
</gene>
<keyword evidence="1" id="KW-0732">Signal</keyword>
<sequence>MLVILHGDLLSSLVSAHSLVETPTSPHLRIIVLDSSSHSPHNQQSYQDQPWNVTILPAHIPKQVLAQACIHRSLSSLMFLDNVTQPQRMGSIVPDIIHIKPTPLYSNAVLYHPMGLIRYLTESLTLNPLCTVIPTKGSLCFEKLIRDLENNGETYTVVECRTPLSRAKVRTNSLVKAHWIGMHIDLRLPHRVMVDMVGNVPQVKTGKVGSGRLSKMCVSCTTGGLHGALLIAETLIDSMGNERTARL</sequence>
<evidence type="ECO:0000313" key="2">
    <source>
        <dbReference type="EMBL" id="CDR39657.1"/>
    </source>
</evidence>
<accession>A0A061AY47</accession>
<feature type="signal peptide" evidence="1">
    <location>
        <begin position="1"/>
        <end position="16"/>
    </location>
</feature>
<reference evidence="2" key="1">
    <citation type="journal article" date="2014" name="Genome Announc.">
        <title>Genome sequence of the yeast Cyberlindnera fabianii (Hansenula fabianii).</title>
        <authorList>
            <person name="Freel K.C."/>
            <person name="Sarilar V."/>
            <person name="Neuveglise C."/>
            <person name="Devillers H."/>
            <person name="Friedrich A."/>
            <person name="Schacherer J."/>
        </authorList>
    </citation>
    <scope>NUCLEOTIDE SEQUENCE</scope>
    <source>
        <strain evidence="2">YJS4271</strain>
    </source>
</reference>
<name>A0A061AY47_CYBFA</name>
<protein>
    <submittedName>
        <fullName evidence="2">CYFA0S03e05809g1_1</fullName>
    </submittedName>
</protein>
<feature type="chain" id="PRO_5001594122" evidence="1">
    <location>
        <begin position="17"/>
        <end position="247"/>
    </location>
</feature>